<feature type="region of interest" description="Disordered" evidence="1">
    <location>
        <begin position="84"/>
        <end position="159"/>
    </location>
</feature>
<feature type="region of interest" description="Disordered" evidence="1">
    <location>
        <begin position="537"/>
        <end position="563"/>
    </location>
</feature>
<dbReference type="EMBL" id="JAHCVI010000005">
    <property type="protein sequence ID" value="KAG7285314.1"/>
    <property type="molecule type" value="Genomic_DNA"/>
</dbReference>
<name>A0AAD4EPZ5_9PEZI</name>
<feature type="compositionally biased region" description="Polar residues" evidence="1">
    <location>
        <begin position="996"/>
        <end position="1016"/>
    </location>
</feature>
<feature type="compositionally biased region" description="Polar residues" evidence="1">
    <location>
        <begin position="132"/>
        <end position="141"/>
    </location>
</feature>
<feature type="compositionally biased region" description="Low complexity" evidence="1">
    <location>
        <begin position="87"/>
        <end position="101"/>
    </location>
</feature>
<feature type="region of interest" description="Disordered" evidence="1">
    <location>
        <begin position="856"/>
        <end position="892"/>
    </location>
</feature>
<feature type="compositionally biased region" description="Low complexity" evidence="1">
    <location>
        <begin position="1408"/>
        <end position="1448"/>
    </location>
</feature>
<feature type="region of interest" description="Disordered" evidence="1">
    <location>
        <begin position="1"/>
        <end position="39"/>
    </location>
</feature>
<reference evidence="2" key="1">
    <citation type="submission" date="2023-02" db="EMBL/GenBank/DDBJ databases">
        <authorList>
            <person name="Palmer J.M."/>
        </authorList>
    </citation>
    <scope>NUCLEOTIDE SEQUENCE</scope>
    <source>
        <strain evidence="2">FW57</strain>
    </source>
</reference>
<feature type="region of interest" description="Disordered" evidence="1">
    <location>
        <begin position="931"/>
        <end position="965"/>
    </location>
</feature>
<feature type="region of interest" description="Disordered" evidence="1">
    <location>
        <begin position="646"/>
        <end position="667"/>
    </location>
</feature>
<protein>
    <submittedName>
        <fullName evidence="2">Uncharacterized protein</fullName>
    </submittedName>
</protein>
<dbReference type="Proteomes" id="UP001197093">
    <property type="component" value="Unassembled WGS sequence"/>
</dbReference>
<gene>
    <name evidence="2" type="ORF">NEMBOFW57_009936</name>
</gene>
<comment type="caution">
    <text evidence="2">The sequence shown here is derived from an EMBL/GenBank/DDBJ whole genome shotgun (WGS) entry which is preliminary data.</text>
</comment>
<sequence>MSSLTEQSGTAGAVGNEPIASYPTPDSSQYDSQTNNITSPIYTDLAEQGNGDELVGNDNDSDIDSLFGDISDLNEILENAAKEDDNNNVVVKNNTHNHNNNLSNDAPQTPVKKTGSAHSYGELTGSGRRSDTSPTRDQLSFPTVAPLTFPTVTPKSNKTINTSTHEEIPVNASVGSAVVAISQPSVKQTNAAEQVPVNQTVIGNAVSHNGTFASTDETKKSRKQAEVTSHLLAAPTDKTAIPASDSSGSFTGLANGAIPKADFSSSILFGPELQKALFTDGEASADPDLPVYSNNNAACNGAEAIQATVAIVEEDIAVPDTPQRPPASLPSLTNIPMTQAPTFTGRYAGPANHNAMPTKPDTPLADQLRADFFDKYRQEKQLLSEYREAYRIWLLFTTNEDNKTQPEFSTTAEHHKSSAMTAQVAWAKHHARFENWKTGNPAVGPIIANIHEDTKALKTAEKQKAERAQFIQELRGKSAENQRYELARYDHFTSLMKESREREMWRSRVEAQIKAQEMVLAQRQAVIDEQKRIAAERKAEEERKKKEVEEQEKRKKEEAEKAEETRLLEEKLVAMLAQSAEEGRIRDEAKRAAEAEREAEENAVLEALGMQEDGTFGFPEPGQLESWSEIPAGMTTNAVIQNHDQAVSDQGHADQSLAPPGDSDNFEQQFQDAFGLQEDADMQLDKPLDFDAIFAEQETHQTTDLLTFDYHSLPESDEDLVMQAAAQGADQHHFDFNTPLRSVGVPAQQTPHGTHNHRPDFAAAVQPISVLAQPVSFLNQSISQSPVQHEASFTTQMQPDAAFDQPVPFPELPSVADQAMMVQAHDARAEEFFSADVQAQLPSISEVMSETQLEPLSCPLPADVPIEPKKPRSRKKKTPAKSQTNAGTASSGVLAMPDVHQQQMTSPSFGLDQVMDSDPFVNSTASQQLNQMPAMAQTSSGTAPAVTQQPVAQMTTTEETVSGNTNPVAQQDAQMLDNYSMFVQHPSRTPPKASLSAMQSPLSGRTSTRPSATQSSDNKRKASAAYGTETPTKRRLSVNRHGTVVPIAQPPPLPAGAQNTQSHAQNIQTPARQVQAPAQDFHTPQQIPVDPALHFGISPASDGTIIGTSIKAGICAAIKLILKEARTQGTVLSHMLIDGPAADFTGSEARGRIKEATKYHLVKVSATKPDTDRQAFINGAYKVLQGVLEEVEGHGTVFGNALLMGPIAGPELLAAKRAMVVMYREAAASYESPPRVDEGLARSAQVQQTPTRARHGLSNGIGNLALAGSSRLSVYPVAPGTPAMGHGHVAFQQPNGRVVSPQQSGHAVSSSPMQHYPVLPIQNTSPSPMHGYPRAAPHMNGSAIPTYPRPAVSDAPLMNTYPEPTNPYQQQHPHQHQQEPHPKPKKTPARKPRARKASTKAPTPSRSTPANNPNPAKTNHKNNNNTPISETETSTGPTPGTATATATTTATGQCIPRLYYRFADASFYMQLTADAAKQHYKAETTTTTTTTTTHHRMGRGTDAAEAALARFLEGARGMGVVEVRGGFVFRVWEGVEAGLRSLRGFMVGGGGGGGGM</sequence>
<feature type="compositionally biased region" description="Polar residues" evidence="1">
    <location>
        <begin position="24"/>
        <end position="39"/>
    </location>
</feature>
<feature type="compositionally biased region" description="Polar residues" evidence="1">
    <location>
        <begin position="150"/>
        <end position="159"/>
    </location>
</feature>
<evidence type="ECO:0000256" key="1">
    <source>
        <dbReference type="SAM" id="MobiDB-lite"/>
    </source>
</evidence>
<accession>A0AAD4EPZ5</accession>
<organism evidence="2 3">
    <name type="scientific">Staphylotrichum longicolle</name>
    <dbReference type="NCBI Taxonomy" id="669026"/>
    <lineage>
        <taxon>Eukaryota</taxon>
        <taxon>Fungi</taxon>
        <taxon>Dikarya</taxon>
        <taxon>Ascomycota</taxon>
        <taxon>Pezizomycotina</taxon>
        <taxon>Sordariomycetes</taxon>
        <taxon>Sordariomycetidae</taxon>
        <taxon>Sordariales</taxon>
        <taxon>Chaetomiaceae</taxon>
        <taxon>Staphylotrichum</taxon>
    </lineage>
</organism>
<keyword evidence="3" id="KW-1185">Reference proteome</keyword>
<feature type="compositionally biased region" description="Basic residues" evidence="1">
    <location>
        <begin position="1383"/>
        <end position="1398"/>
    </location>
</feature>
<feature type="region of interest" description="Disordered" evidence="1">
    <location>
        <begin position="1321"/>
        <end position="1448"/>
    </location>
</feature>
<feature type="region of interest" description="Disordered" evidence="1">
    <location>
        <begin position="983"/>
        <end position="1034"/>
    </location>
</feature>
<evidence type="ECO:0000313" key="3">
    <source>
        <dbReference type="Proteomes" id="UP001197093"/>
    </source>
</evidence>
<evidence type="ECO:0000313" key="2">
    <source>
        <dbReference type="EMBL" id="KAG7285314.1"/>
    </source>
</evidence>
<feature type="compositionally biased region" description="Polar residues" evidence="1">
    <location>
        <begin position="1"/>
        <end position="10"/>
    </location>
</feature>
<proteinExistence type="predicted"/>